<dbReference type="HOGENOM" id="CLU_2887947_0_0_1"/>
<dbReference type="InParanoid" id="B0XKH9"/>
<reference evidence="2" key="1">
    <citation type="submission" date="2007-03" db="EMBL/GenBank/DDBJ databases">
        <title>Annotation of Culex pipiens quinquefasciatus.</title>
        <authorList>
            <consortium name="The Broad Institute Genome Sequencing Platform"/>
            <person name="Atkinson P.W."/>
            <person name="Hemingway J."/>
            <person name="Christensen B.M."/>
            <person name="Higgs S."/>
            <person name="Kodira C."/>
            <person name="Hannick L."/>
            <person name="Megy K."/>
            <person name="O'Leary S."/>
            <person name="Pearson M."/>
            <person name="Haas B.J."/>
            <person name="Mauceli E."/>
            <person name="Wortman J.R."/>
            <person name="Lee N.H."/>
            <person name="Guigo R."/>
            <person name="Stanke M."/>
            <person name="Alvarado L."/>
            <person name="Amedeo P."/>
            <person name="Antoine C.H."/>
            <person name="Arensburger P."/>
            <person name="Bidwell S.L."/>
            <person name="Crawford M."/>
            <person name="Camaro F."/>
            <person name="Devon K."/>
            <person name="Engels R."/>
            <person name="Hammond M."/>
            <person name="Howarth C."/>
            <person name="Koehrsen M."/>
            <person name="Lawson D."/>
            <person name="Montgomery P."/>
            <person name="Nene V."/>
            <person name="Nusbaum C."/>
            <person name="Puiu D."/>
            <person name="Romero-Severson J."/>
            <person name="Severson D.W."/>
            <person name="Shumway M."/>
            <person name="Sisk P."/>
            <person name="Stolte C."/>
            <person name="Zeng Q."/>
            <person name="Eisenstadt E."/>
            <person name="Fraser-Liggett C."/>
            <person name="Strausberg R."/>
            <person name="Galagan J."/>
            <person name="Birren B."/>
            <person name="Collins F.H."/>
        </authorList>
    </citation>
    <scope>NUCLEOTIDE SEQUENCE [LARGE SCALE GENOMIC DNA]</scope>
    <source>
        <strain evidence="2">JHB</strain>
    </source>
</reference>
<dbReference type="EnsemblMetazoa" id="CPIJ019355-RA">
    <property type="protein sequence ID" value="CPIJ019355-PA"/>
    <property type="gene ID" value="CPIJ019355"/>
</dbReference>
<evidence type="ECO:0000256" key="1">
    <source>
        <dbReference type="SAM" id="MobiDB-lite"/>
    </source>
</evidence>
<dbReference type="Proteomes" id="UP000002320">
    <property type="component" value="Unassembled WGS sequence"/>
</dbReference>
<sequence>MGLGEDVADVGVDLHLEESGTLRAADCEAGSDRDSEQFGGQLESRDNKVVEAGTDLYVHRGAE</sequence>
<feature type="region of interest" description="Disordered" evidence="1">
    <location>
        <begin position="26"/>
        <end position="45"/>
    </location>
</feature>
<protein>
    <submittedName>
        <fullName evidence="2 3">Uncharacterized protein</fullName>
    </submittedName>
</protein>
<dbReference type="AlphaFoldDB" id="B0XKH9"/>
<evidence type="ECO:0000313" key="3">
    <source>
        <dbReference type="EnsemblMetazoa" id="CPIJ019355-PA"/>
    </source>
</evidence>
<keyword evidence="4" id="KW-1185">Reference proteome</keyword>
<accession>B0XKH9</accession>
<evidence type="ECO:0000313" key="2">
    <source>
        <dbReference type="EMBL" id="EDS31975.1"/>
    </source>
</evidence>
<organism>
    <name type="scientific">Culex quinquefasciatus</name>
    <name type="common">Southern house mosquito</name>
    <name type="synonym">Culex pungens</name>
    <dbReference type="NCBI Taxonomy" id="7176"/>
    <lineage>
        <taxon>Eukaryota</taxon>
        <taxon>Metazoa</taxon>
        <taxon>Ecdysozoa</taxon>
        <taxon>Arthropoda</taxon>
        <taxon>Hexapoda</taxon>
        <taxon>Insecta</taxon>
        <taxon>Pterygota</taxon>
        <taxon>Neoptera</taxon>
        <taxon>Endopterygota</taxon>
        <taxon>Diptera</taxon>
        <taxon>Nematocera</taxon>
        <taxon>Culicoidea</taxon>
        <taxon>Culicidae</taxon>
        <taxon>Culicinae</taxon>
        <taxon>Culicini</taxon>
        <taxon>Culex</taxon>
        <taxon>Culex</taxon>
    </lineage>
</organism>
<name>B0XKH9_CULQU</name>
<dbReference type="VEuPathDB" id="VectorBase:CPIJ019355"/>
<evidence type="ECO:0000313" key="4">
    <source>
        <dbReference type="Proteomes" id="UP000002320"/>
    </source>
</evidence>
<proteinExistence type="predicted"/>
<dbReference type="KEGG" id="cqu:CpipJ_CPIJ019355"/>
<dbReference type="EMBL" id="DS233852">
    <property type="protein sequence ID" value="EDS31975.1"/>
    <property type="molecule type" value="Genomic_DNA"/>
</dbReference>
<gene>
    <name evidence="3" type="primary">6054196</name>
    <name evidence="2" type="ORF">CpipJ_CPIJ019355</name>
</gene>
<reference evidence="3" key="2">
    <citation type="submission" date="2020-05" db="UniProtKB">
        <authorList>
            <consortium name="EnsemblMetazoa"/>
        </authorList>
    </citation>
    <scope>IDENTIFICATION</scope>
    <source>
        <strain evidence="3">JHB</strain>
    </source>
</reference>